<dbReference type="InterPro" id="IPR036397">
    <property type="entry name" value="RNaseH_sf"/>
</dbReference>
<comment type="caution">
    <text evidence="1">The sequence shown here is derived from an EMBL/GenBank/DDBJ whole genome shotgun (WGS) entry which is preliminary data.</text>
</comment>
<reference evidence="1 2" key="1">
    <citation type="submission" date="2021-04" db="EMBL/GenBank/DDBJ databases">
        <authorList>
            <person name="De Guttry C."/>
            <person name="Zahm M."/>
            <person name="Klopp C."/>
            <person name="Cabau C."/>
            <person name="Louis A."/>
            <person name="Berthelot C."/>
            <person name="Parey E."/>
            <person name="Roest Crollius H."/>
            <person name="Montfort J."/>
            <person name="Robinson-Rechavi M."/>
            <person name="Bucao C."/>
            <person name="Bouchez O."/>
            <person name="Gislard M."/>
            <person name="Lluch J."/>
            <person name="Milhes M."/>
            <person name="Lampietro C."/>
            <person name="Lopez Roques C."/>
            <person name="Donnadieu C."/>
            <person name="Braasch I."/>
            <person name="Desvignes T."/>
            <person name="Postlethwait J."/>
            <person name="Bobe J."/>
            <person name="Wedekind C."/>
            <person name="Guiguen Y."/>
        </authorList>
    </citation>
    <scope>NUCLEOTIDE SEQUENCE [LARGE SCALE GENOMIC DNA]</scope>
    <source>
        <strain evidence="1">Cs_M1</strain>
        <tissue evidence="1">Blood</tissue>
    </source>
</reference>
<proteinExistence type="predicted"/>
<evidence type="ECO:0000313" key="2">
    <source>
        <dbReference type="Proteomes" id="UP001356427"/>
    </source>
</evidence>
<accession>A0AAN8QY56</accession>
<evidence type="ECO:0000313" key="1">
    <source>
        <dbReference type="EMBL" id="KAK6316401.1"/>
    </source>
</evidence>
<dbReference type="EMBL" id="JAGTTL010000011">
    <property type="protein sequence ID" value="KAK6316401.1"/>
    <property type="molecule type" value="Genomic_DNA"/>
</dbReference>
<name>A0AAN8QY56_9TELE</name>
<dbReference type="AlphaFoldDB" id="A0AAN8QY56"/>
<sequence length="222" mass="25404">MDLVEPLVPNIGDYICIMVDYFTRCSEAFSVKRKSAEEVSGCNVTWFYKSSAPMRILMDQGRKFANDVGAFARHINPHTNGLVELLNGTVQRTLCKSFESIMFGRRTKKQMTTGYSLSFLHFGKEARYLTHFRKCVSGPKTSWPKTLFERLRRQEEINVGDKVLRRKGGKLERDNLGPYTVTNIEGKSVDIRKGYVTKRAEGDLPKLYAWGEQRESKAKTNS</sequence>
<keyword evidence="2" id="KW-1185">Reference proteome</keyword>
<organism evidence="1 2">
    <name type="scientific">Coregonus suidteri</name>
    <dbReference type="NCBI Taxonomy" id="861788"/>
    <lineage>
        <taxon>Eukaryota</taxon>
        <taxon>Metazoa</taxon>
        <taxon>Chordata</taxon>
        <taxon>Craniata</taxon>
        <taxon>Vertebrata</taxon>
        <taxon>Euteleostomi</taxon>
        <taxon>Actinopterygii</taxon>
        <taxon>Neopterygii</taxon>
        <taxon>Teleostei</taxon>
        <taxon>Protacanthopterygii</taxon>
        <taxon>Salmoniformes</taxon>
        <taxon>Salmonidae</taxon>
        <taxon>Coregoninae</taxon>
        <taxon>Coregonus</taxon>
    </lineage>
</organism>
<evidence type="ECO:0008006" key="3">
    <source>
        <dbReference type="Google" id="ProtNLM"/>
    </source>
</evidence>
<dbReference type="Gene3D" id="3.30.420.10">
    <property type="entry name" value="Ribonuclease H-like superfamily/Ribonuclease H"/>
    <property type="match status" value="1"/>
</dbReference>
<dbReference type="GO" id="GO:0003676">
    <property type="term" value="F:nucleic acid binding"/>
    <property type="evidence" value="ECO:0007669"/>
    <property type="project" value="InterPro"/>
</dbReference>
<gene>
    <name evidence="1" type="ORF">J4Q44_G00139250</name>
</gene>
<dbReference type="InterPro" id="IPR012337">
    <property type="entry name" value="RNaseH-like_sf"/>
</dbReference>
<dbReference type="Proteomes" id="UP001356427">
    <property type="component" value="Unassembled WGS sequence"/>
</dbReference>
<dbReference type="SUPFAM" id="SSF53098">
    <property type="entry name" value="Ribonuclease H-like"/>
    <property type="match status" value="1"/>
</dbReference>
<protein>
    <recommendedName>
        <fullName evidence="3">Integrase catalytic domain-containing protein</fullName>
    </recommendedName>
</protein>